<evidence type="ECO:0000313" key="3">
    <source>
        <dbReference type="Proteomes" id="UP000292859"/>
    </source>
</evidence>
<dbReference type="Proteomes" id="UP000292859">
    <property type="component" value="Unassembled WGS sequence"/>
</dbReference>
<protein>
    <submittedName>
        <fullName evidence="2">Uncharacterized protein</fullName>
    </submittedName>
</protein>
<accession>A0ABY1YM39</accession>
<dbReference type="RefSeq" id="WP_089387491.1">
    <property type="nucleotide sequence ID" value="NZ_FZNM01000003.1"/>
</dbReference>
<proteinExistence type="predicted"/>
<reference evidence="2 3" key="1">
    <citation type="submission" date="2019-02" db="EMBL/GenBank/DDBJ databases">
        <authorList>
            <person name="Zhang G."/>
        </authorList>
    </citation>
    <scope>NUCLEOTIDE SEQUENCE [LARGE SCALE GENOMIC DNA]</scope>
    <source>
        <strain evidence="2 3">CMB17</strain>
    </source>
</reference>
<organism evidence="2 3">
    <name type="scientific">Paracoccus sediminis</name>
    <dbReference type="NCBI Taxonomy" id="1214787"/>
    <lineage>
        <taxon>Bacteria</taxon>
        <taxon>Pseudomonadati</taxon>
        <taxon>Pseudomonadota</taxon>
        <taxon>Alphaproteobacteria</taxon>
        <taxon>Rhodobacterales</taxon>
        <taxon>Paracoccaceae</taxon>
        <taxon>Paracoccus</taxon>
    </lineage>
</organism>
<evidence type="ECO:0000256" key="1">
    <source>
        <dbReference type="SAM" id="MobiDB-lite"/>
    </source>
</evidence>
<dbReference type="EMBL" id="SIRL01000003">
    <property type="protein sequence ID" value="TBN51574.1"/>
    <property type="molecule type" value="Genomic_DNA"/>
</dbReference>
<sequence length="83" mass="8456">MSANAAIRAKAPDVGTAARSLDKAAADPDEETQARALAIQAQDRSRRQGLAEQLSQAKADPLSALSATSRDNPLDGPSADAAA</sequence>
<name>A0ABY1YM39_9RHOB</name>
<gene>
    <name evidence="2" type="ORF">EYF88_07235</name>
</gene>
<comment type="caution">
    <text evidence="2">The sequence shown here is derived from an EMBL/GenBank/DDBJ whole genome shotgun (WGS) entry which is preliminary data.</text>
</comment>
<evidence type="ECO:0000313" key="2">
    <source>
        <dbReference type="EMBL" id="TBN51574.1"/>
    </source>
</evidence>
<keyword evidence="3" id="KW-1185">Reference proteome</keyword>
<feature type="region of interest" description="Disordered" evidence="1">
    <location>
        <begin position="1"/>
        <end position="83"/>
    </location>
</feature>